<dbReference type="SUPFAM" id="SSF52343">
    <property type="entry name" value="Ferredoxin reductase-like, C-terminal NADP-linked domain"/>
    <property type="match status" value="1"/>
</dbReference>
<sequence>MTFNVSIDGTDYQFAVEPEESVIDAAMRAGLMLPYSCRNGTCGSCMGRVVEGQIQYLNGLPPAIDSEQDRAGMALFCQARPASDLVIAVNEVQEAGEIRPQRLPARVEQIQTCAPDVRRLFLRLPAAKTMPFLAGQYVDILLRDGQRRSYSLANAPHASELLELHIRHLPGGVFSEQVFTTLKQGALLRFEGPLGNFHLREQSDRPMLFIAGGTGFGPIKGIIEHALHIGCTQPMHVYWGARDVPDLYLTDLPTQWAQTQAHIDYTPVLSEPSPNNNWSGAVGFVHEQVLNDYPDMQAYDVYMAGPPPMINAAKAGFTQAGLPPERLFYDSFEAGGAA</sequence>
<proteinExistence type="predicted"/>
<dbReference type="Pfam" id="PF00175">
    <property type="entry name" value="NAD_binding_1"/>
    <property type="match status" value="1"/>
</dbReference>
<comment type="caution">
    <text evidence="3">The sequence shown here is derived from an EMBL/GenBank/DDBJ whole genome shotgun (WGS) entry which is preliminary data.</text>
</comment>
<dbReference type="InterPro" id="IPR006058">
    <property type="entry name" value="2Fe2S_fd_BS"/>
</dbReference>
<dbReference type="RefSeq" id="WP_153719124.1">
    <property type="nucleotide sequence ID" value="NZ_WJPP01000002.1"/>
</dbReference>
<dbReference type="PROSITE" id="PS00197">
    <property type="entry name" value="2FE2S_FER_1"/>
    <property type="match status" value="1"/>
</dbReference>
<dbReference type="AlphaFoldDB" id="A0A6N7QSG9"/>
<evidence type="ECO:0000259" key="1">
    <source>
        <dbReference type="PROSITE" id="PS51085"/>
    </source>
</evidence>
<dbReference type="InterPro" id="IPR001041">
    <property type="entry name" value="2Fe-2S_ferredoxin-type"/>
</dbReference>
<organism evidence="3 4">
    <name type="scientific">Spiribacter salilacus</name>
    <dbReference type="NCBI Taxonomy" id="2664894"/>
    <lineage>
        <taxon>Bacteria</taxon>
        <taxon>Pseudomonadati</taxon>
        <taxon>Pseudomonadota</taxon>
        <taxon>Gammaproteobacteria</taxon>
        <taxon>Chromatiales</taxon>
        <taxon>Ectothiorhodospiraceae</taxon>
        <taxon>Spiribacter</taxon>
    </lineage>
</organism>
<dbReference type="InterPro" id="IPR036010">
    <property type="entry name" value="2Fe-2S_ferredoxin-like_sf"/>
</dbReference>
<evidence type="ECO:0000313" key="3">
    <source>
        <dbReference type="EMBL" id="MRH78088.1"/>
    </source>
</evidence>
<dbReference type="InterPro" id="IPR008333">
    <property type="entry name" value="Cbr1-like_FAD-bd_dom"/>
</dbReference>
<dbReference type="PANTHER" id="PTHR47354:SF5">
    <property type="entry name" value="PROTEIN RFBI"/>
    <property type="match status" value="1"/>
</dbReference>
<dbReference type="Gene3D" id="3.40.50.80">
    <property type="entry name" value="Nucleotide-binding domain of ferredoxin-NADP reductase (FNR) module"/>
    <property type="match status" value="1"/>
</dbReference>
<dbReference type="SUPFAM" id="SSF54292">
    <property type="entry name" value="2Fe-2S ferredoxin-like"/>
    <property type="match status" value="1"/>
</dbReference>
<feature type="domain" description="FAD-binding FR-type" evidence="2">
    <location>
        <begin position="100"/>
        <end position="200"/>
    </location>
</feature>
<dbReference type="GO" id="GO:0051537">
    <property type="term" value="F:2 iron, 2 sulfur cluster binding"/>
    <property type="evidence" value="ECO:0007669"/>
    <property type="project" value="InterPro"/>
</dbReference>
<dbReference type="EMBL" id="WJPP01000002">
    <property type="protein sequence ID" value="MRH78088.1"/>
    <property type="molecule type" value="Genomic_DNA"/>
</dbReference>
<dbReference type="InterPro" id="IPR017927">
    <property type="entry name" value="FAD-bd_FR_type"/>
</dbReference>
<dbReference type="GO" id="GO:0016491">
    <property type="term" value="F:oxidoreductase activity"/>
    <property type="evidence" value="ECO:0007669"/>
    <property type="project" value="InterPro"/>
</dbReference>
<dbReference type="Pfam" id="PF00970">
    <property type="entry name" value="FAD_binding_6"/>
    <property type="match status" value="1"/>
</dbReference>
<dbReference type="Gene3D" id="2.40.30.10">
    <property type="entry name" value="Translation factors"/>
    <property type="match status" value="1"/>
</dbReference>
<dbReference type="InterPro" id="IPR050415">
    <property type="entry name" value="MRET"/>
</dbReference>
<dbReference type="PROSITE" id="PS51085">
    <property type="entry name" value="2FE2S_FER_2"/>
    <property type="match status" value="1"/>
</dbReference>
<dbReference type="InterPro" id="IPR001433">
    <property type="entry name" value="OxRdtase_FAD/NAD-bd"/>
</dbReference>
<dbReference type="PANTHER" id="PTHR47354">
    <property type="entry name" value="NADH OXIDOREDUCTASE HCR"/>
    <property type="match status" value="1"/>
</dbReference>
<protein>
    <submittedName>
        <fullName evidence="3">2Fe-2S iron-sulfur cluster binding domain-containing protein</fullName>
    </submittedName>
</protein>
<dbReference type="InterPro" id="IPR012675">
    <property type="entry name" value="Beta-grasp_dom_sf"/>
</dbReference>
<reference evidence="3 4" key="1">
    <citation type="submission" date="2019-11" db="EMBL/GenBank/DDBJ databases">
        <authorList>
            <person name="Zhang X.Y."/>
        </authorList>
    </citation>
    <scope>NUCLEOTIDE SEQUENCE [LARGE SCALE GENOMIC DNA]</scope>
    <source>
        <strain evidence="3 4">C176</strain>
    </source>
</reference>
<dbReference type="InterPro" id="IPR017938">
    <property type="entry name" value="Riboflavin_synthase-like_b-brl"/>
</dbReference>
<name>A0A6N7QSG9_9GAMM</name>
<dbReference type="SUPFAM" id="SSF63380">
    <property type="entry name" value="Riboflavin synthase domain-like"/>
    <property type="match status" value="1"/>
</dbReference>
<dbReference type="CDD" id="cd06189">
    <property type="entry name" value="flavin_oxioreductase"/>
    <property type="match status" value="1"/>
</dbReference>
<dbReference type="PROSITE" id="PS51384">
    <property type="entry name" value="FAD_FR"/>
    <property type="match status" value="1"/>
</dbReference>
<gene>
    <name evidence="3" type="ORF">GH984_05150</name>
</gene>
<dbReference type="CDD" id="cd00207">
    <property type="entry name" value="fer2"/>
    <property type="match status" value="1"/>
</dbReference>
<dbReference type="PRINTS" id="PR00410">
    <property type="entry name" value="PHEHYDRXLASE"/>
</dbReference>
<evidence type="ECO:0000313" key="4">
    <source>
        <dbReference type="Proteomes" id="UP000433788"/>
    </source>
</evidence>
<dbReference type="Proteomes" id="UP000433788">
    <property type="component" value="Unassembled WGS sequence"/>
</dbReference>
<feature type="domain" description="2Fe-2S ferredoxin-type" evidence="1">
    <location>
        <begin position="1"/>
        <end position="93"/>
    </location>
</feature>
<accession>A0A6N7QSG9</accession>
<evidence type="ECO:0000259" key="2">
    <source>
        <dbReference type="PROSITE" id="PS51384"/>
    </source>
</evidence>
<keyword evidence="4" id="KW-1185">Reference proteome</keyword>
<dbReference type="Pfam" id="PF00111">
    <property type="entry name" value="Fer2"/>
    <property type="match status" value="1"/>
</dbReference>
<dbReference type="Gene3D" id="3.10.20.30">
    <property type="match status" value="1"/>
</dbReference>
<dbReference type="InterPro" id="IPR039261">
    <property type="entry name" value="FNR_nucleotide-bd"/>
</dbReference>